<reference evidence="2" key="1">
    <citation type="journal article" date="2021" name="Nat. Commun.">
        <title>Genetic determinants of endophytism in the Arabidopsis root mycobiome.</title>
        <authorList>
            <person name="Mesny F."/>
            <person name="Miyauchi S."/>
            <person name="Thiergart T."/>
            <person name="Pickel B."/>
            <person name="Atanasova L."/>
            <person name="Karlsson M."/>
            <person name="Huettel B."/>
            <person name="Barry K.W."/>
            <person name="Haridas S."/>
            <person name="Chen C."/>
            <person name="Bauer D."/>
            <person name="Andreopoulos W."/>
            <person name="Pangilinan J."/>
            <person name="LaButti K."/>
            <person name="Riley R."/>
            <person name="Lipzen A."/>
            <person name="Clum A."/>
            <person name="Drula E."/>
            <person name="Henrissat B."/>
            <person name="Kohler A."/>
            <person name="Grigoriev I.V."/>
            <person name="Martin F.M."/>
            <person name="Hacquard S."/>
        </authorList>
    </citation>
    <scope>NUCLEOTIDE SEQUENCE</scope>
    <source>
        <strain evidence="2">MPI-CAGE-CH-0243</strain>
    </source>
</reference>
<accession>A0A9P9CZV8</accession>
<feature type="transmembrane region" description="Helical" evidence="1">
    <location>
        <begin position="51"/>
        <end position="70"/>
    </location>
</feature>
<dbReference type="EMBL" id="JAGMWT010000030">
    <property type="protein sequence ID" value="KAH7109874.1"/>
    <property type="molecule type" value="Genomic_DNA"/>
</dbReference>
<sequence length="74" mass="8018">VEDDSTRRVNGEDGASRMDATEYGDSVVAKVLAGSSPKLWTGASAWVTKLAASWLPMSWMVILVACSINFKRAR</sequence>
<gene>
    <name evidence="2" type="ORF">B0J11DRAFT_448595</name>
</gene>
<evidence type="ECO:0000256" key="1">
    <source>
        <dbReference type="SAM" id="Phobius"/>
    </source>
</evidence>
<proteinExistence type="predicted"/>
<evidence type="ECO:0000313" key="3">
    <source>
        <dbReference type="Proteomes" id="UP000700596"/>
    </source>
</evidence>
<protein>
    <submittedName>
        <fullName evidence="2">Uncharacterized protein</fullName>
    </submittedName>
</protein>
<keyword evidence="3" id="KW-1185">Reference proteome</keyword>
<dbReference type="Proteomes" id="UP000700596">
    <property type="component" value="Unassembled WGS sequence"/>
</dbReference>
<feature type="non-terminal residue" evidence="2">
    <location>
        <position position="1"/>
    </location>
</feature>
<organism evidence="2 3">
    <name type="scientific">Dendryphion nanum</name>
    <dbReference type="NCBI Taxonomy" id="256645"/>
    <lineage>
        <taxon>Eukaryota</taxon>
        <taxon>Fungi</taxon>
        <taxon>Dikarya</taxon>
        <taxon>Ascomycota</taxon>
        <taxon>Pezizomycotina</taxon>
        <taxon>Dothideomycetes</taxon>
        <taxon>Pleosporomycetidae</taxon>
        <taxon>Pleosporales</taxon>
        <taxon>Torulaceae</taxon>
        <taxon>Dendryphion</taxon>
    </lineage>
</organism>
<evidence type="ECO:0000313" key="2">
    <source>
        <dbReference type="EMBL" id="KAH7109874.1"/>
    </source>
</evidence>
<keyword evidence="1" id="KW-0812">Transmembrane</keyword>
<dbReference type="AlphaFoldDB" id="A0A9P9CZV8"/>
<keyword evidence="1" id="KW-1133">Transmembrane helix</keyword>
<keyword evidence="1" id="KW-0472">Membrane</keyword>
<comment type="caution">
    <text evidence="2">The sequence shown here is derived from an EMBL/GenBank/DDBJ whole genome shotgun (WGS) entry which is preliminary data.</text>
</comment>
<name>A0A9P9CZV8_9PLEO</name>